<reference evidence="2" key="1">
    <citation type="journal article" date="2019" name="Environ. Microbiol.">
        <title>Fungal ecological strategies reflected in gene transcription - a case study of two litter decomposers.</title>
        <authorList>
            <person name="Barbi F."/>
            <person name="Kohler A."/>
            <person name="Barry K."/>
            <person name="Baskaran P."/>
            <person name="Daum C."/>
            <person name="Fauchery L."/>
            <person name="Ihrmark K."/>
            <person name="Kuo A."/>
            <person name="LaButti K."/>
            <person name="Lipzen A."/>
            <person name="Morin E."/>
            <person name="Grigoriev I.V."/>
            <person name="Henrissat B."/>
            <person name="Lindahl B."/>
            <person name="Martin F."/>
        </authorList>
    </citation>
    <scope>NUCLEOTIDE SEQUENCE</scope>
    <source>
        <strain evidence="2">JB14</strain>
    </source>
</reference>
<evidence type="ECO:0000256" key="1">
    <source>
        <dbReference type="SAM" id="Phobius"/>
    </source>
</evidence>
<keyword evidence="3" id="KW-1185">Reference proteome</keyword>
<keyword evidence="1" id="KW-0472">Membrane</keyword>
<feature type="transmembrane region" description="Helical" evidence="1">
    <location>
        <begin position="42"/>
        <end position="64"/>
    </location>
</feature>
<dbReference type="Proteomes" id="UP000799118">
    <property type="component" value="Unassembled WGS sequence"/>
</dbReference>
<keyword evidence="1" id="KW-0812">Transmembrane</keyword>
<dbReference type="EMBL" id="ML769436">
    <property type="protein sequence ID" value="KAE9402269.1"/>
    <property type="molecule type" value="Genomic_DNA"/>
</dbReference>
<dbReference type="AlphaFoldDB" id="A0A6A4HUY0"/>
<gene>
    <name evidence="2" type="ORF">BT96DRAFT_918285</name>
</gene>
<organism evidence="2 3">
    <name type="scientific">Gymnopus androsaceus JB14</name>
    <dbReference type="NCBI Taxonomy" id="1447944"/>
    <lineage>
        <taxon>Eukaryota</taxon>
        <taxon>Fungi</taxon>
        <taxon>Dikarya</taxon>
        <taxon>Basidiomycota</taxon>
        <taxon>Agaricomycotina</taxon>
        <taxon>Agaricomycetes</taxon>
        <taxon>Agaricomycetidae</taxon>
        <taxon>Agaricales</taxon>
        <taxon>Marasmiineae</taxon>
        <taxon>Omphalotaceae</taxon>
        <taxon>Gymnopus</taxon>
    </lineage>
</organism>
<sequence>MAFEELDSPSRRDLAFKVLDDACNDALNEIRKEMNKLISSRWYSDPVIATFNISILLLPVVLFITPENAWLWKIGAVVIIVSVALILALSPIVLKALHIYSKASLNLRDAIADFQRLESKGVDPDVLDTTGVAMLKEVVKAYMEAKRISQVLTQGRWNLAFLLALNDVLVNSYVWMVDLEKSQFDCFVSLTLLATARRRDDHFCGSISHPIGGVAEISVEVSGAAGSTAKESSVSGAITATTTVKFTLGTSNRPAPSSQIGEVAAPAEFVLDTGTLTVPIAIALHIELGSNTGFTQG</sequence>
<keyword evidence="1" id="KW-1133">Transmembrane helix</keyword>
<proteinExistence type="predicted"/>
<evidence type="ECO:0000313" key="2">
    <source>
        <dbReference type="EMBL" id="KAE9402269.1"/>
    </source>
</evidence>
<name>A0A6A4HUY0_9AGAR</name>
<evidence type="ECO:0000313" key="3">
    <source>
        <dbReference type="Proteomes" id="UP000799118"/>
    </source>
</evidence>
<accession>A0A6A4HUY0</accession>
<feature type="transmembrane region" description="Helical" evidence="1">
    <location>
        <begin position="70"/>
        <end position="94"/>
    </location>
</feature>
<protein>
    <submittedName>
        <fullName evidence="2">Uncharacterized protein</fullName>
    </submittedName>
</protein>